<reference evidence="8" key="2">
    <citation type="journal article" date="2014" name="PLoS ONE">
        <title>Insights from the genome annotation of Elizabethkingia anophelis from the malaria vector Anopheles gambiae.</title>
        <authorList>
            <person name="Kukutla P."/>
            <person name="Lindberg B.G."/>
            <person name="Pei D."/>
            <person name="Rayl M."/>
            <person name="Yu W."/>
            <person name="Steritz M."/>
            <person name="Faye I."/>
            <person name="Xu J."/>
        </authorList>
    </citation>
    <scope>NUCLEOTIDE SEQUENCE</scope>
</reference>
<protein>
    <submittedName>
        <fullName evidence="8">RadC domain-containing protein</fullName>
    </submittedName>
</protein>
<evidence type="ECO:0000259" key="7">
    <source>
        <dbReference type="PROSITE" id="PS50249"/>
    </source>
</evidence>
<dbReference type="GO" id="GO:0008237">
    <property type="term" value="F:metallopeptidase activity"/>
    <property type="evidence" value="ECO:0007669"/>
    <property type="project" value="UniProtKB-KW"/>
</dbReference>
<reference evidence="8" key="8">
    <citation type="journal article" date="2018" name="J. ISSAAS">
        <title>In Silico Identification of Three Types of Integrative and Conjugative Elements (ICEs) in Elizabethkingia anophelis Strains Isolated from Around the World.</title>
        <authorList>
            <person name="Xu J."/>
            <person name="Pei D."/>
            <person name="Nicholson A."/>
            <person name="Lan Y."/>
            <person name="Xia Q."/>
        </authorList>
    </citation>
    <scope>NUCLEOTIDE SEQUENCE</scope>
</reference>
<dbReference type="GO" id="GO:0006508">
    <property type="term" value="P:proteolysis"/>
    <property type="evidence" value="ECO:0007669"/>
    <property type="project" value="UniProtKB-KW"/>
</dbReference>
<reference evidence="8" key="7">
    <citation type="journal article" date="2017" name="Sci. Rep.">
        <title>Genomic features, phylogenetic relationships, and comparative genomics of Elizabethkingia anophelis strain EM361-97 isolated in Taiwan.</title>
        <authorList>
            <person name="Lin J.N."/>
            <person name="Lai C.H."/>
            <person name="Yang C.H."/>
            <person name="Huang Y.H."/>
            <person name="Lin H.H."/>
        </authorList>
    </citation>
    <scope>NUCLEOTIDE SEQUENCE</scope>
</reference>
<keyword evidence="5" id="KW-0482">Metalloprotease</keyword>
<evidence type="ECO:0000256" key="3">
    <source>
        <dbReference type="ARBA" id="ARBA00022801"/>
    </source>
</evidence>
<reference evidence="8" key="5">
    <citation type="journal article" date="2017" name="Genome Announc.">
        <title>Complete Circularized Genome Sequences of Four Strains of Elizabethkingia anophelis, Including Two Novel Strains Isolated from Wild-Caught Anopheles sinensis.</title>
        <authorList>
            <person name="Pei D."/>
            <person name="Nicholson A.C."/>
            <person name="Jiang J."/>
            <person name="Chen H."/>
            <person name="Whitney A.M."/>
            <person name="Villarma A."/>
            <person name="Bell M."/>
            <person name="Humrighouse B."/>
            <person name="Rowe L.A."/>
            <person name="Sheth M."/>
            <person name="Batra D."/>
            <person name="Juieng P."/>
            <person name="Loparev V.N."/>
            <person name="McQuiston J.R."/>
            <person name="Lan Y."/>
            <person name="Ma Y."/>
            <person name="Xu J."/>
        </authorList>
    </citation>
    <scope>NUCLEOTIDE SEQUENCE</scope>
</reference>
<feature type="region of interest" description="Disordered" evidence="6">
    <location>
        <begin position="1266"/>
        <end position="1292"/>
    </location>
</feature>
<dbReference type="InterPro" id="IPR037518">
    <property type="entry name" value="MPN"/>
</dbReference>
<dbReference type="InterPro" id="IPR001405">
    <property type="entry name" value="UPF0758"/>
</dbReference>
<reference evidence="8" key="1">
    <citation type="journal article" date="2014" name="Genome Biol. Evol.">
        <title>Comparative genomic analysis of malaria mosquito vector-associated novel pathogen Elizabethkingia anophelis.</title>
        <authorList>
            <person name="Teo J."/>
            <person name="Tan S.Y."/>
            <person name="Liu Y."/>
            <person name="Tay M."/>
            <person name="Ding Y."/>
            <person name="Li Y."/>
            <person name="Kjelleberg S."/>
            <person name="Givskov M."/>
            <person name="Lin R.T."/>
            <person name="Yang L."/>
        </authorList>
    </citation>
    <scope>NUCLEOTIDE SEQUENCE</scope>
</reference>
<dbReference type="RefSeq" id="WP_009090843.1">
    <property type="nucleotide sequence ID" value="NZ_CP023403.1"/>
</dbReference>
<dbReference type="GeneID" id="56683840"/>
<gene>
    <name evidence="8" type="primary">ICEEaIII(2)_R26_55559_59437</name>
    <name evidence="9" type="synonym">ICEEaIII(4)_As1_21829_17951</name>
</gene>
<reference evidence="8" key="6">
    <citation type="journal article" date="2017" name="Nat. Commun.">
        <title>Evolutionary dynamics and genomic features of the Elizabethkingia anophelis 2015 to 2016 Wisconsin outbreak strain.</title>
        <authorList>
            <person name="Perrin A."/>
            <person name="Larsonneur E."/>
            <person name="Nicholson A.C."/>
            <person name="Edwards D.J."/>
            <person name="Gundlach K.M."/>
            <person name="Whitney A.M."/>
            <person name="Gulvik C.A."/>
            <person name="Bell M.E."/>
            <person name="Rendueles O."/>
            <person name="Cury J."/>
            <person name="Hugon P."/>
            <person name="Clermont D."/>
            <person name="Enouf V."/>
            <person name="Loparev V."/>
            <person name="Juieng P."/>
            <person name="Monson T."/>
            <person name="Warshauer D."/>
            <person name="Elbadawi L.I."/>
            <person name="Walters M.S."/>
            <person name="Crist M.B."/>
            <person name="Noble-Wang J."/>
            <person name="Borlaug G."/>
            <person name="Rocha E.P.C."/>
            <person name="Criscuolo A."/>
            <person name="Touchon M."/>
            <person name="Davis J.P."/>
            <person name="Holt K.E."/>
            <person name="McQuiston J.R."/>
            <person name="Brisse S."/>
        </authorList>
    </citation>
    <scope>NUCLEOTIDE SEQUENCE</scope>
</reference>
<dbReference type="Gene3D" id="3.40.140.10">
    <property type="entry name" value="Cytidine Deaminase, domain 2"/>
    <property type="match status" value="1"/>
</dbReference>
<organism evidence="8">
    <name type="scientific">Elizabethkingia anophelis</name>
    <dbReference type="NCBI Taxonomy" id="1117645"/>
    <lineage>
        <taxon>Bacteria</taxon>
        <taxon>Pseudomonadati</taxon>
        <taxon>Bacteroidota</taxon>
        <taxon>Flavobacteriia</taxon>
        <taxon>Flavobacteriales</taxon>
        <taxon>Weeksellaceae</taxon>
        <taxon>Elizabethkingia</taxon>
    </lineage>
</organism>
<name>A0A455ZFH8_9FLAO</name>
<evidence type="ECO:0000256" key="2">
    <source>
        <dbReference type="ARBA" id="ARBA00022723"/>
    </source>
</evidence>
<dbReference type="Pfam" id="PF04002">
    <property type="entry name" value="RadC"/>
    <property type="match status" value="1"/>
</dbReference>
<reference evidence="8" key="3">
    <citation type="journal article" date="2016" name="Genome Announc.">
        <title>Complete Genome Sequences of Four Strains from the 2015-2016 Elizabethkingia anophelis Outbreak.</title>
        <authorList>
            <person name="Nicholson A.C."/>
            <person name="Whitney A.M."/>
            <person name="Emery B.D."/>
            <person name="Bell M.E."/>
            <person name="Gartin J.T."/>
            <person name="Humrighouse B.W."/>
            <person name="Loparev V.N."/>
            <person name="Batra D."/>
            <person name="Sheth M."/>
            <person name="Rowe L.A."/>
            <person name="Juieng P."/>
            <person name="Knipe K."/>
            <person name="Gulvik C."/>
            <person name="McQuiston J.R."/>
        </authorList>
    </citation>
    <scope>NUCLEOTIDE SEQUENCE</scope>
</reference>
<dbReference type="InterPro" id="IPR025657">
    <property type="entry name" value="RadC_JAB"/>
</dbReference>
<keyword evidence="3" id="KW-0378">Hydrolase</keyword>
<feature type="compositionally biased region" description="Basic and acidic residues" evidence="6">
    <location>
        <begin position="1276"/>
        <end position="1292"/>
    </location>
</feature>
<evidence type="ECO:0000256" key="6">
    <source>
        <dbReference type="SAM" id="MobiDB-lite"/>
    </source>
</evidence>
<keyword evidence="2" id="KW-0479">Metal-binding</keyword>
<dbReference type="EMBL" id="BK010607">
    <property type="protein sequence ID" value="DAC75609.1"/>
    <property type="molecule type" value="Genomic_DNA"/>
</dbReference>
<feature type="domain" description="MPN" evidence="7">
    <location>
        <begin position="77"/>
        <end position="205"/>
    </location>
</feature>
<reference evidence="8" key="4">
    <citation type="journal article" date="2016" name="Sci. Rep.">
        <title>Genomic epidemiology and global diversity of the emerging bacterial pathogen Elizabethkingia anophelis.</title>
        <authorList>
            <person name="Breurec S."/>
            <person name="Criscuolo A."/>
            <person name="Diancourt L."/>
            <person name="Rendueles O."/>
            <person name="Vandenbogaert M."/>
            <person name="Passet V."/>
            <person name="Caro V."/>
            <person name="Rocha E.P."/>
            <person name="Touchon M."/>
            <person name="Brisse S."/>
        </authorList>
    </citation>
    <scope>NUCLEOTIDE SEQUENCE</scope>
</reference>
<keyword evidence="1" id="KW-0645">Protease</keyword>
<accession>A0A455ZFH8</accession>
<evidence type="ECO:0000256" key="5">
    <source>
        <dbReference type="ARBA" id="ARBA00023049"/>
    </source>
</evidence>
<dbReference type="EMBL" id="BK010621">
    <property type="protein sequence ID" value="DAC76285.1"/>
    <property type="molecule type" value="Genomic_DNA"/>
</dbReference>
<evidence type="ECO:0000256" key="4">
    <source>
        <dbReference type="ARBA" id="ARBA00022833"/>
    </source>
</evidence>
<evidence type="ECO:0000256" key="1">
    <source>
        <dbReference type="ARBA" id="ARBA00022670"/>
    </source>
</evidence>
<dbReference type="PROSITE" id="PS01302">
    <property type="entry name" value="UPF0758"/>
    <property type="match status" value="1"/>
</dbReference>
<dbReference type="GO" id="GO:0046872">
    <property type="term" value="F:metal ion binding"/>
    <property type="evidence" value="ECO:0007669"/>
    <property type="project" value="UniProtKB-KW"/>
</dbReference>
<proteinExistence type="predicted"/>
<keyword evidence="4" id="KW-0862">Zinc</keyword>
<dbReference type="PANTHER" id="PTHR30471:SF3">
    <property type="entry name" value="UPF0758 PROTEIN YEES-RELATED"/>
    <property type="match status" value="1"/>
</dbReference>
<evidence type="ECO:0000313" key="9">
    <source>
        <dbReference type="EMBL" id="DAC75662.1"/>
    </source>
</evidence>
<dbReference type="EMBL" id="BK010609">
    <property type="protein sequence ID" value="DAC75662.1"/>
    <property type="molecule type" value="Genomic_DNA"/>
</dbReference>
<dbReference type="PROSITE" id="PS50249">
    <property type="entry name" value="MPN"/>
    <property type="match status" value="1"/>
</dbReference>
<evidence type="ECO:0000313" key="8">
    <source>
        <dbReference type="EMBL" id="DAC75609.1"/>
    </source>
</evidence>
<dbReference type="PANTHER" id="PTHR30471">
    <property type="entry name" value="DNA REPAIR PROTEIN RADC"/>
    <property type="match status" value="1"/>
</dbReference>
<dbReference type="InterPro" id="IPR020891">
    <property type="entry name" value="UPF0758_CS"/>
</dbReference>
<sequence length="1292" mass="148735">MNQAEQNIYGHNTNFGFPKSQETRYIKTSEGKELPYELFTNTSSNSSSSIIREETHSGYSTDFALVQRQFTENKQLSFIAGTKIQNINDVAWLFRSLEDEAIEHAFILYRFKDNSYMVQQLSSGGITGTVVDLRLVAGNAFALNPSSITLVHNHPSGNLVSSNEDRNILRKLQNIFEGSDIQVEDGIVINLRSGKYLVFNENEDGDRIKELKNQYEKQSNVAIYSFSKQIFATNYQPQKITGPEDVAAFISTQKFGISDKTEALILNNANEIVGKFILPQHKQFEKLVELMTVHAGAGTILYGNNISKEMFNDYNKRLSPTGFKILDAMLLQSNNYYSLAQNEIIRDPQHTEFKINNANEDPHIDFRVGEENSSLKYANNNYQNTKNMNISSLNWVEKLLLHNTKAYKDFIKNISNHKEIKGSSEQEKKFLEVYYNRELKKDNPNNFLFSARTLNEKKQTTQINNFLNGSETEMFLKNIDFNNKAYLFKDIKHQNEIIISNPVLVNGILKELDDYKKEHGINHTESAKNMIFTVATQKKQTHNLESHPYSIAEGNWIKNQEKYTNLTPKYAVSILSQNNGEKKLSFVDNRNQSVIVIDNAAITQKVISDLYAKELENRTDLSKGLTNTQIDEKQALHYRNYETEARKLGIAITSHTGLEFNPTQVMAIEFAEDYINSRRSGMNGNKEIKDYYQQLDKTGKDIFLDSFKNHISANHKENGVISKALLEAKIQSFEKFISSNAEISSQTLKIQNNEKLDEKFSKISDLYLGQIDNGKNTVFDVLDDASRLYNSLSKDEKKEYINSLETLLHYDFSDNKASIDEIESFLIKAEDDLTYGSEKEVFKSNLEQIGENIDSQKFFIIDDLQITPEQRDPELLTDEQLSKIPDVLHGFELMYNHKRDLALGVLEFRRNGVFFSIEPDRRILMTYLDEETSTHEKYLTVNDVKFINQKIETVQNKEALDKIPNEPDLFENIPEELTTVYEKWQQKIENGLDYKDCANFQKDCEALGYTFNYGLDAVPFDLRPIDIKEQNINNQNSKIMTTQNKDFDQVKYLKDQLKYLQFGEGEKLHKDLEAGINSSEKEFKIKTSSDKTLPGNTVDFTLNYNKSEKGGIFLNSYQAELKNKKGEELSHIFNISKENTFDAKEAINLLEGRSVKIEFMNPKIEEKQTAFVKLDFNEPKTQYGTYKFQSFHENYGVNTAEIVDKSGLIFDKPEWKDDTIKSLERGNIVNVKFKHEDKEIEGKAFLNPQYKTLNLYDSNMTRINTNKPLEGMGNDNAHDKNNVREQNRSRGI</sequence>